<evidence type="ECO:0000313" key="3">
    <source>
        <dbReference type="EMBL" id="RKE94294.1"/>
    </source>
</evidence>
<dbReference type="Gene3D" id="3.30.1340.30">
    <property type="match status" value="3"/>
</dbReference>
<dbReference type="InterPro" id="IPR007055">
    <property type="entry name" value="BON_dom"/>
</dbReference>
<dbReference type="RefSeq" id="WP_025061669.1">
    <property type="nucleotide sequence ID" value="NZ_RAQK01000002.1"/>
</dbReference>
<organism evidence="3 4">
    <name type="scientific">Sulfitobacter guttiformis</name>
    <dbReference type="NCBI Taxonomy" id="74349"/>
    <lineage>
        <taxon>Bacteria</taxon>
        <taxon>Pseudomonadati</taxon>
        <taxon>Pseudomonadota</taxon>
        <taxon>Alphaproteobacteria</taxon>
        <taxon>Rhodobacterales</taxon>
        <taxon>Roseobacteraceae</taxon>
        <taxon>Sulfitobacter</taxon>
    </lineage>
</organism>
<feature type="domain" description="BON" evidence="2">
    <location>
        <begin position="3"/>
        <end position="71"/>
    </location>
</feature>
<accession>A0A420DJB7</accession>
<dbReference type="PANTHER" id="PTHR34606:SF4">
    <property type="entry name" value="OUTER MEMBRANE LIPOPROTEIN DOLP"/>
    <property type="match status" value="1"/>
</dbReference>
<dbReference type="InterPro" id="IPR051686">
    <property type="entry name" value="Lipoprotein_DolP"/>
</dbReference>
<gene>
    <name evidence="3" type="ORF">C8N30_3415</name>
</gene>
<evidence type="ECO:0000313" key="4">
    <source>
        <dbReference type="Proteomes" id="UP000284407"/>
    </source>
</evidence>
<name>A0A420DJB7_9RHOB</name>
<dbReference type="Pfam" id="PF04972">
    <property type="entry name" value="BON"/>
    <property type="match status" value="3"/>
</dbReference>
<dbReference type="SMART" id="SM00749">
    <property type="entry name" value="BON"/>
    <property type="match status" value="3"/>
</dbReference>
<dbReference type="AlphaFoldDB" id="A0A420DJB7"/>
<dbReference type="PROSITE" id="PS50914">
    <property type="entry name" value="BON"/>
    <property type="match status" value="3"/>
</dbReference>
<comment type="caution">
    <text evidence="3">The sequence shown here is derived from an EMBL/GenBank/DDBJ whole genome shotgun (WGS) entry which is preliminary data.</text>
</comment>
<dbReference type="EMBL" id="RAQK01000002">
    <property type="protein sequence ID" value="RKE94294.1"/>
    <property type="molecule type" value="Genomic_DNA"/>
</dbReference>
<dbReference type="OrthoDB" id="680465at2"/>
<feature type="domain" description="BON" evidence="2">
    <location>
        <begin position="78"/>
        <end position="146"/>
    </location>
</feature>
<evidence type="ECO:0000256" key="1">
    <source>
        <dbReference type="ARBA" id="ARBA00022729"/>
    </source>
</evidence>
<sequence length="215" mass="23840">MNNDHKLKEAVLAELDWEPSVTADHIGVTAEGGVITLTGHVNSYWQKSAAERAVGRVQGVRAIAEEIEVSLSGSVLHTDEDIAKAALHRLAWDASIPKDVVKIKVEKGFVTLTGEVPWHYQHDEAARTLRTLEGVTGVTNQIKVKHQPDTGRIESEINKALHRSMWAYDHVEVSANEGKVHLTGKVESWQDRRMAWATAWRASGTTSVKNDIRVK</sequence>
<feature type="domain" description="BON" evidence="2">
    <location>
        <begin position="149"/>
        <end position="215"/>
    </location>
</feature>
<evidence type="ECO:0000259" key="2">
    <source>
        <dbReference type="PROSITE" id="PS50914"/>
    </source>
</evidence>
<proteinExistence type="predicted"/>
<dbReference type="PANTHER" id="PTHR34606">
    <property type="entry name" value="BON DOMAIN-CONTAINING PROTEIN"/>
    <property type="match status" value="1"/>
</dbReference>
<keyword evidence="1" id="KW-0732">Signal</keyword>
<dbReference type="STRING" id="1443111.Z949_1063"/>
<dbReference type="InterPro" id="IPR014004">
    <property type="entry name" value="Transpt-assoc_nodulatn_dom_bac"/>
</dbReference>
<dbReference type="Proteomes" id="UP000284407">
    <property type="component" value="Unassembled WGS sequence"/>
</dbReference>
<keyword evidence="4" id="KW-1185">Reference proteome</keyword>
<protein>
    <submittedName>
        <fullName evidence="3">Osmotically-inducible protein OsmY</fullName>
    </submittedName>
</protein>
<reference evidence="3 4" key="1">
    <citation type="submission" date="2018-09" db="EMBL/GenBank/DDBJ databases">
        <title>Genomic Encyclopedia of Archaeal and Bacterial Type Strains, Phase II (KMG-II): from individual species to whole genera.</title>
        <authorList>
            <person name="Goeker M."/>
        </authorList>
    </citation>
    <scope>NUCLEOTIDE SEQUENCE [LARGE SCALE GENOMIC DNA]</scope>
    <source>
        <strain evidence="3 4">DSM 11458</strain>
    </source>
</reference>